<proteinExistence type="inferred from homology"/>
<comment type="similarity">
    <text evidence="3">Belongs to the FKBP-type PPIase family. Tig subfamily.</text>
</comment>
<keyword evidence="15" id="KW-1185">Reference proteome</keyword>
<keyword evidence="8" id="KW-0143">Chaperone</keyword>
<dbReference type="GO" id="GO:0005737">
    <property type="term" value="C:cytoplasm"/>
    <property type="evidence" value="ECO:0007669"/>
    <property type="project" value="UniProtKB-SubCell"/>
</dbReference>
<dbReference type="Pfam" id="PF00254">
    <property type="entry name" value="FKBP_C"/>
    <property type="match status" value="1"/>
</dbReference>
<dbReference type="GO" id="GO:0015031">
    <property type="term" value="P:protein transport"/>
    <property type="evidence" value="ECO:0007669"/>
    <property type="project" value="InterPro"/>
</dbReference>
<accession>A0A7G9RYY6</accession>
<dbReference type="EC" id="5.2.1.8" evidence="4"/>
<comment type="subcellular location">
    <subcellularLocation>
        <location evidence="2">Cytoplasm</location>
    </subcellularLocation>
</comment>
<gene>
    <name evidence="14" type="ORF">H9L01_00045</name>
</gene>
<evidence type="ECO:0000256" key="5">
    <source>
        <dbReference type="ARBA" id="ARBA00016902"/>
    </source>
</evidence>
<keyword evidence="10" id="KW-0131">Cell cycle</keyword>
<evidence type="ECO:0000256" key="11">
    <source>
        <dbReference type="ARBA" id="ARBA00024849"/>
    </source>
</evidence>
<comment type="function">
    <text evidence="11">Involved in protein export. Acts as a chaperone by maintaining the newly synthesized protein in an open conformation. Functions as a peptidyl-prolyl cis-trans isomerase.</text>
</comment>
<name>A0A7G9RYY6_9FIRM</name>
<evidence type="ECO:0000256" key="1">
    <source>
        <dbReference type="ARBA" id="ARBA00000971"/>
    </source>
</evidence>
<keyword evidence="7" id="KW-0697">Rotamase</keyword>
<organism evidence="14 15">
    <name type="scientific">Erysipelothrix inopinata</name>
    <dbReference type="NCBI Taxonomy" id="225084"/>
    <lineage>
        <taxon>Bacteria</taxon>
        <taxon>Bacillati</taxon>
        <taxon>Bacillota</taxon>
        <taxon>Erysipelotrichia</taxon>
        <taxon>Erysipelotrichales</taxon>
        <taxon>Erysipelotrichaceae</taxon>
        <taxon>Erysipelothrix</taxon>
    </lineage>
</organism>
<evidence type="ECO:0000256" key="12">
    <source>
        <dbReference type="ARBA" id="ARBA00029986"/>
    </source>
</evidence>
<dbReference type="SUPFAM" id="SSF109998">
    <property type="entry name" value="Triger factor/SurA peptide-binding domain-like"/>
    <property type="match status" value="1"/>
</dbReference>
<dbReference type="Gene3D" id="1.10.3120.10">
    <property type="entry name" value="Trigger factor, C-terminal domain"/>
    <property type="match status" value="1"/>
</dbReference>
<dbReference type="GO" id="GO:0006457">
    <property type="term" value="P:protein folding"/>
    <property type="evidence" value="ECO:0007669"/>
    <property type="project" value="InterPro"/>
</dbReference>
<evidence type="ECO:0000256" key="2">
    <source>
        <dbReference type="ARBA" id="ARBA00004496"/>
    </source>
</evidence>
<evidence type="ECO:0000256" key="8">
    <source>
        <dbReference type="ARBA" id="ARBA00023186"/>
    </source>
</evidence>
<reference evidence="14 15" key="1">
    <citation type="submission" date="2020-08" db="EMBL/GenBank/DDBJ databases">
        <title>Genome sequence of Erysipelothrix inopinata DSM 15511T.</title>
        <authorList>
            <person name="Hyun D.-W."/>
            <person name="Bae J.-W."/>
        </authorList>
    </citation>
    <scope>NUCLEOTIDE SEQUENCE [LARGE SCALE GENOMIC DNA]</scope>
    <source>
        <strain evidence="14 15">DSM 15511</strain>
    </source>
</reference>
<dbReference type="SUPFAM" id="SSF54534">
    <property type="entry name" value="FKBP-like"/>
    <property type="match status" value="1"/>
</dbReference>
<evidence type="ECO:0000256" key="10">
    <source>
        <dbReference type="ARBA" id="ARBA00023306"/>
    </source>
</evidence>
<evidence type="ECO:0000313" key="15">
    <source>
        <dbReference type="Proteomes" id="UP000515928"/>
    </source>
</evidence>
<keyword evidence="6" id="KW-0132">Cell division</keyword>
<sequence length="356" mass="39819">MRKNKKVLYPVVLVLLFLLPLSGCTKKTFSQSDGLDDNGYWKKVTATDYVDVEPFKNLTIPYEVHAVSDELVQQQVEYAFSSLSSSVKEVTDRAIVAGDKVNIDFVGSVDGVEFEGGSSKGAVVTAGSQEFIDDFLTQIIGHTPGETMDIVVSFPDEYPSNTDLQGKEAHFETKLNFIAENEKIEVTDALISEKFGSLGWNTKEELETGIRTEIQKEAIENYVKEVLANSEVKKDIPKSVAKYQEESLIAVYSNYAKSYEMTTEEFIKEYLQVESSKELIEKHEDDLKKNSIYSLAIQAVAEDAGIKVTDEEIETYLGAGTTEKYQEEYGKQFLKRTVLTQKVVEHIVENATLADA</sequence>
<evidence type="ECO:0000256" key="3">
    <source>
        <dbReference type="ARBA" id="ARBA00005464"/>
    </source>
</evidence>
<evidence type="ECO:0000256" key="6">
    <source>
        <dbReference type="ARBA" id="ARBA00022618"/>
    </source>
</evidence>
<evidence type="ECO:0000256" key="7">
    <source>
        <dbReference type="ARBA" id="ARBA00023110"/>
    </source>
</evidence>
<dbReference type="InterPro" id="IPR027304">
    <property type="entry name" value="Trigger_fact/SurA_dom_sf"/>
</dbReference>
<evidence type="ECO:0000259" key="13">
    <source>
        <dbReference type="Pfam" id="PF00254"/>
    </source>
</evidence>
<dbReference type="FunFam" id="3.10.50.40:FF:000001">
    <property type="entry name" value="Trigger factor"/>
    <property type="match status" value="1"/>
</dbReference>
<comment type="catalytic activity">
    <reaction evidence="1">
        <text>[protein]-peptidylproline (omega=180) = [protein]-peptidylproline (omega=0)</text>
        <dbReference type="Rhea" id="RHEA:16237"/>
        <dbReference type="Rhea" id="RHEA-COMP:10747"/>
        <dbReference type="Rhea" id="RHEA-COMP:10748"/>
        <dbReference type="ChEBI" id="CHEBI:83833"/>
        <dbReference type="ChEBI" id="CHEBI:83834"/>
        <dbReference type="EC" id="5.2.1.8"/>
    </reaction>
</comment>
<evidence type="ECO:0000256" key="4">
    <source>
        <dbReference type="ARBA" id="ARBA00013194"/>
    </source>
</evidence>
<dbReference type="GO" id="GO:0051301">
    <property type="term" value="P:cell division"/>
    <property type="evidence" value="ECO:0007669"/>
    <property type="project" value="UniProtKB-KW"/>
</dbReference>
<evidence type="ECO:0000313" key="14">
    <source>
        <dbReference type="EMBL" id="QNN60811.1"/>
    </source>
</evidence>
<dbReference type="InterPro" id="IPR037041">
    <property type="entry name" value="Trigger_fac_C_sf"/>
</dbReference>
<evidence type="ECO:0000256" key="9">
    <source>
        <dbReference type="ARBA" id="ARBA00023235"/>
    </source>
</evidence>
<feature type="domain" description="PPIase FKBP-type" evidence="13">
    <location>
        <begin position="93"/>
        <end position="175"/>
    </location>
</feature>
<protein>
    <recommendedName>
        <fullName evidence="5">Trigger factor</fullName>
        <ecNumber evidence="4">5.2.1.8</ecNumber>
    </recommendedName>
    <alternativeName>
        <fullName evidence="12">PPIase</fullName>
    </alternativeName>
</protein>
<dbReference type="RefSeq" id="WP_187533932.1">
    <property type="nucleotide sequence ID" value="NZ_CBCSHU010000008.1"/>
</dbReference>
<dbReference type="Gene3D" id="3.10.50.40">
    <property type="match status" value="1"/>
</dbReference>
<dbReference type="InterPro" id="IPR046357">
    <property type="entry name" value="PPIase_dom_sf"/>
</dbReference>
<keyword evidence="9 14" id="KW-0413">Isomerase</keyword>
<dbReference type="KEGG" id="eio:H9L01_00045"/>
<dbReference type="Proteomes" id="UP000515928">
    <property type="component" value="Chromosome"/>
</dbReference>
<dbReference type="EMBL" id="CP060715">
    <property type="protein sequence ID" value="QNN60811.1"/>
    <property type="molecule type" value="Genomic_DNA"/>
</dbReference>
<dbReference type="InterPro" id="IPR001179">
    <property type="entry name" value="PPIase_FKBP_dom"/>
</dbReference>
<dbReference type="AlphaFoldDB" id="A0A7G9RYY6"/>
<dbReference type="GO" id="GO:0003755">
    <property type="term" value="F:peptidyl-prolyl cis-trans isomerase activity"/>
    <property type="evidence" value="ECO:0007669"/>
    <property type="project" value="UniProtKB-KW"/>
</dbReference>